<protein>
    <submittedName>
        <fullName evidence="1">Uncharacterized protein</fullName>
    </submittedName>
</protein>
<reference evidence="1" key="1">
    <citation type="journal article" date="2020" name="Nature">
        <title>Giant virus diversity and host interactions through global metagenomics.</title>
        <authorList>
            <person name="Schulz F."/>
            <person name="Roux S."/>
            <person name="Paez-Espino D."/>
            <person name="Jungbluth S."/>
            <person name="Walsh D.A."/>
            <person name="Denef V.J."/>
            <person name="McMahon K.D."/>
            <person name="Konstantinidis K.T."/>
            <person name="Eloe-Fadrosh E.A."/>
            <person name="Kyrpides N.C."/>
            <person name="Woyke T."/>
        </authorList>
    </citation>
    <scope>NUCLEOTIDE SEQUENCE</scope>
    <source>
        <strain evidence="1">GVMAG-M-3300027963-41</strain>
    </source>
</reference>
<accession>A0A6C0LP75</accession>
<evidence type="ECO:0000313" key="1">
    <source>
        <dbReference type="EMBL" id="QHU31805.1"/>
    </source>
</evidence>
<dbReference type="AlphaFoldDB" id="A0A6C0LP75"/>
<sequence length="87" mass="9797">MNKDELFNDFIKALIFGEGQTIAAEPLKKAFNAWKRKFLVTPSLKYEEMLDVLSKRAGVTRADTQLSGVGLRPKEIKAIDVKKLLMA</sequence>
<proteinExistence type="predicted"/>
<organism evidence="1">
    <name type="scientific">viral metagenome</name>
    <dbReference type="NCBI Taxonomy" id="1070528"/>
    <lineage>
        <taxon>unclassified sequences</taxon>
        <taxon>metagenomes</taxon>
        <taxon>organismal metagenomes</taxon>
    </lineage>
</organism>
<dbReference type="EMBL" id="MN740533">
    <property type="protein sequence ID" value="QHU31805.1"/>
    <property type="molecule type" value="Genomic_DNA"/>
</dbReference>
<name>A0A6C0LP75_9ZZZZ</name>